<name>A0A4P6X2Y8_HYDPS</name>
<reference evidence="1 2" key="1">
    <citation type="submission" date="2019-03" db="EMBL/GenBank/DDBJ databases">
        <authorList>
            <person name="Sebastian G."/>
            <person name="Baumann P."/>
            <person name="Ruckert C."/>
            <person name="Kalinowski J."/>
            <person name="Nebel B."/>
            <person name="Takors R."/>
            <person name="Blombach B."/>
        </authorList>
    </citation>
    <scope>NUCLEOTIDE SEQUENCE [LARGE SCALE GENOMIC DNA]</scope>
    <source>
        <strain evidence="1 2">DSM 1084</strain>
    </source>
</reference>
<gene>
    <name evidence="1" type="ORF">HPF_10525</name>
</gene>
<dbReference type="KEGG" id="hpse:HPF_10525"/>
<dbReference type="Proteomes" id="UP000293912">
    <property type="component" value="Chromosome"/>
</dbReference>
<sequence>MGTDSFAQTAGRWLTRLRNHLAWRWGRVRRMPGLFVNLWFGNLWHDHWLRRQVRITEGALAATRRCAVYVVYPRLGLQDSHLTSLAYLARKGCAPLVVSNLPLTPQERERLQPLCWRLVERPNYGYDFGAYREGVLMALDQLPGLDQLLLVNDSAWFPVPASADWLAQAERLEVDLVGAVSNDGWLDFLADPGRGRPWVPDEGVPHLHYCSFALMFGARILRDPGFRKYWQDLTLTADKLETIRRGEVGLSRWVIDRGYRHAQTLDITRFDQHLERMDADQLRELAANLVIPEDTALREEQRALTDPSAAPVDAATLRRFILWATIATGPAYALPHWSLPEQGFGFLKKSPMWLSRPTAQITMSLIERYGDASMLEEARRLAGGGKA</sequence>
<keyword evidence="2" id="KW-1185">Reference proteome</keyword>
<dbReference type="EMBL" id="CP037867">
    <property type="protein sequence ID" value="QBM28121.1"/>
    <property type="molecule type" value="Genomic_DNA"/>
</dbReference>
<protein>
    <submittedName>
        <fullName evidence="1">Rhamnan synthesis protein F</fullName>
    </submittedName>
</protein>
<dbReference type="Pfam" id="PF05045">
    <property type="entry name" value="RgpF"/>
    <property type="match status" value="1"/>
</dbReference>
<accession>A0A4P6X2Y8</accession>
<evidence type="ECO:0000313" key="1">
    <source>
        <dbReference type="EMBL" id="QBM28121.1"/>
    </source>
</evidence>
<evidence type="ECO:0000313" key="2">
    <source>
        <dbReference type="Proteomes" id="UP000293912"/>
    </source>
</evidence>
<organism evidence="1 2">
    <name type="scientific">Hydrogenophaga pseudoflava</name>
    <name type="common">Pseudomonas carboxydoflava</name>
    <dbReference type="NCBI Taxonomy" id="47421"/>
    <lineage>
        <taxon>Bacteria</taxon>
        <taxon>Pseudomonadati</taxon>
        <taxon>Pseudomonadota</taxon>
        <taxon>Betaproteobacteria</taxon>
        <taxon>Burkholderiales</taxon>
        <taxon>Comamonadaceae</taxon>
        <taxon>Hydrogenophaga</taxon>
    </lineage>
</organism>
<dbReference type="RefSeq" id="WP_133156563.1">
    <property type="nucleotide sequence ID" value="NZ_CP037867.1"/>
</dbReference>
<dbReference type="AlphaFoldDB" id="A0A4P6X2Y8"/>
<proteinExistence type="predicted"/>
<dbReference type="InterPro" id="IPR007739">
    <property type="entry name" value="RgpF"/>
</dbReference>